<keyword evidence="1" id="KW-0472">Membrane</keyword>
<reference evidence="2" key="1">
    <citation type="submission" date="2019-03" db="EMBL/GenBank/DDBJ databases">
        <title>Single cell metagenomics reveals metabolic interactions within the superorganism composed of flagellate Streblomastix strix and complex community of Bacteroidetes bacteria on its surface.</title>
        <authorList>
            <person name="Treitli S.C."/>
            <person name="Kolisko M."/>
            <person name="Husnik F."/>
            <person name="Keeling P."/>
            <person name="Hampl V."/>
        </authorList>
    </citation>
    <scope>NUCLEOTIDE SEQUENCE</scope>
    <source>
        <strain evidence="2">STM</strain>
    </source>
</reference>
<organism evidence="2">
    <name type="scientific">termite gut metagenome</name>
    <dbReference type="NCBI Taxonomy" id="433724"/>
    <lineage>
        <taxon>unclassified sequences</taxon>
        <taxon>metagenomes</taxon>
        <taxon>organismal metagenomes</taxon>
    </lineage>
</organism>
<evidence type="ECO:0000313" key="2">
    <source>
        <dbReference type="EMBL" id="KAA6312294.1"/>
    </source>
</evidence>
<feature type="transmembrane region" description="Helical" evidence="1">
    <location>
        <begin position="81"/>
        <end position="99"/>
    </location>
</feature>
<keyword evidence="1" id="KW-0812">Transmembrane</keyword>
<dbReference type="EMBL" id="SNRY01006572">
    <property type="protein sequence ID" value="KAA6312294.1"/>
    <property type="molecule type" value="Genomic_DNA"/>
</dbReference>
<keyword evidence="1" id="KW-1133">Transmembrane helix</keyword>
<accession>A0A5J4PUM8</accession>
<comment type="caution">
    <text evidence="2">The sequence shown here is derived from an EMBL/GenBank/DDBJ whole genome shotgun (WGS) entry which is preliminary data.</text>
</comment>
<protein>
    <submittedName>
        <fullName evidence="2">Di-/tripeptide transporter</fullName>
    </submittedName>
</protein>
<name>A0A5J4PUM8_9ZZZZ</name>
<sequence length="106" mass="11930">MGYSFIPVFLGNVFAGFISGSVYQQISDKVTITEKFANEKGLQMANDLSTNAYFEEVSRQANMTPQELTNLLWDTYNPSRLWMVIFAIGAVAALGLFIYDRVTSRQ</sequence>
<proteinExistence type="predicted"/>
<evidence type="ECO:0000256" key="1">
    <source>
        <dbReference type="SAM" id="Phobius"/>
    </source>
</evidence>
<dbReference type="AlphaFoldDB" id="A0A5J4PUM8"/>
<gene>
    <name evidence="2" type="ORF">EZS27_036750</name>
</gene>